<dbReference type="GeneID" id="8864021"/>
<keyword evidence="2" id="KW-1185">Reference proteome</keyword>
<proteinExistence type="predicted"/>
<dbReference type="RefSeq" id="XP_002683615.1">
    <property type="nucleotide sequence ID" value="XM_002683569.1"/>
</dbReference>
<dbReference type="KEGG" id="ngr:NAEGRDRAFT_45285"/>
<evidence type="ECO:0000313" key="1">
    <source>
        <dbReference type="EMBL" id="EFC50871.1"/>
    </source>
</evidence>
<dbReference type="EMBL" id="GG738845">
    <property type="protein sequence ID" value="EFC50871.1"/>
    <property type="molecule type" value="Genomic_DNA"/>
</dbReference>
<name>D2UX48_NAEGR</name>
<protein>
    <submittedName>
        <fullName evidence="1">Predicted protein</fullName>
    </submittedName>
</protein>
<dbReference type="AlphaFoldDB" id="D2UX48"/>
<dbReference type="Proteomes" id="UP000006671">
    <property type="component" value="Unassembled WGS sequence"/>
</dbReference>
<gene>
    <name evidence="1" type="ORF">NAEGRDRAFT_45285</name>
</gene>
<reference evidence="1 2" key="1">
    <citation type="journal article" date="2010" name="Cell">
        <title>The genome of Naegleria gruberi illuminates early eukaryotic versatility.</title>
        <authorList>
            <person name="Fritz-Laylin L.K."/>
            <person name="Prochnik S.E."/>
            <person name="Ginger M.L."/>
            <person name="Dacks J.B."/>
            <person name="Carpenter M.L."/>
            <person name="Field M.C."/>
            <person name="Kuo A."/>
            <person name="Paredez A."/>
            <person name="Chapman J."/>
            <person name="Pham J."/>
            <person name="Shu S."/>
            <person name="Neupane R."/>
            <person name="Cipriano M."/>
            <person name="Mancuso J."/>
            <person name="Tu H."/>
            <person name="Salamov A."/>
            <person name="Lindquist E."/>
            <person name="Shapiro H."/>
            <person name="Lucas S."/>
            <person name="Grigoriev I.V."/>
            <person name="Cande W.Z."/>
            <person name="Fulton C."/>
            <person name="Rokhsar D.S."/>
            <person name="Dawson S.C."/>
        </authorList>
    </citation>
    <scope>NUCLEOTIDE SEQUENCE [LARGE SCALE GENOMIC DNA]</scope>
    <source>
        <strain evidence="1 2">NEG-M</strain>
    </source>
</reference>
<dbReference type="VEuPathDB" id="AmoebaDB:NAEGRDRAFT_45285"/>
<evidence type="ECO:0000313" key="2">
    <source>
        <dbReference type="Proteomes" id="UP000006671"/>
    </source>
</evidence>
<accession>D2UX48</accession>
<dbReference type="InParanoid" id="D2UX48"/>
<organism evidence="2">
    <name type="scientific">Naegleria gruberi</name>
    <name type="common">Amoeba</name>
    <dbReference type="NCBI Taxonomy" id="5762"/>
    <lineage>
        <taxon>Eukaryota</taxon>
        <taxon>Discoba</taxon>
        <taxon>Heterolobosea</taxon>
        <taxon>Tetramitia</taxon>
        <taxon>Eutetramitia</taxon>
        <taxon>Vahlkampfiidae</taxon>
        <taxon>Naegleria</taxon>
    </lineage>
</organism>
<sequence length="280" mass="32644">MKRLTTGSNNLIIKYNILHGSSSSSIIFHGRHNSTRNFSLFRSRYVDQLLTQIKDEYKTLPRDELLLDGRKTKIYGFIKTSSLDNDIILEKPQFCAPNLKEMKQPTSSRSDRDIVALHYRVEKESMFSNQVLVEYLLFKKPLDFIFQRDLRDNSTRELIQIDLSDRLLNGGELKALQKDELLTILQRERTLYLHSRELSPLLDSLQDFARVNHMKVLCNDSNLKYDYDGKTIIKESVIRNGDLLMLMGQTNRVINYDEFNCSLISSFSEDNLHKNISKLV</sequence>